<keyword evidence="2 3" id="KW-0040">ANK repeat</keyword>
<dbReference type="InterPro" id="IPR027417">
    <property type="entry name" value="P-loop_NTPase"/>
</dbReference>
<dbReference type="InterPro" id="IPR031359">
    <property type="entry name" value="NACHT_N"/>
</dbReference>
<feature type="repeat" description="ANK" evidence="3">
    <location>
        <begin position="960"/>
        <end position="992"/>
    </location>
</feature>
<dbReference type="Proteomes" id="UP000801864">
    <property type="component" value="Unassembled WGS sequence"/>
</dbReference>
<organism evidence="6 7">
    <name type="scientific">Trichoderma lentiforme</name>
    <dbReference type="NCBI Taxonomy" id="1567552"/>
    <lineage>
        <taxon>Eukaryota</taxon>
        <taxon>Fungi</taxon>
        <taxon>Dikarya</taxon>
        <taxon>Ascomycota</taxon>
        <taxon>Pezizomycotina</taxon>
        <taxon>Sordariomycetes</taxon>
        <taxon>Hypocreomycetidae</taxon>
        <taxon>Hypocreales</taxon>
        <taxon>Hypocreaceae</taxon>
        <taxon>Trichoderma</taxon>
    </lineage>
</organism>
<feature type="domain" description="Nephrocystin 3-like N-terminal" evidence="5">
    <location>
        <begin position="347"/>
        <end position="521"/>
    </location>
</feature>
<gene>
    <name evidence="6" type="ORF">CFAM422_003461</name>
</gene>
<feature type="repeat" description="ANK" evidence="3">
    <location>
        <begin position="921"/>
        <end position="950"/>
    </location>
</feature>
<dbReference type="InterPro" id="IPR036770">
    <property type="entry name" value="Ankyrin_rpt-contain_sf"/>
</dbReference>
<evidence type="ECO:0000256" key="3">
    <source>
        <dbReference type="PROSITE-ProRule" id="PRU00023"/>
    </source>
</evidence>
<keyword evidence="7" id="KW-1185">Reference proteome</keyword>
<dbReference type="Pfam" id="PF24883">
    <property type="entry name" value="NPHP3_N"/>
    <property type="match status" value="1"/>
</dbReference>
<dbReference type="InterPro" id="IPR056884">
    <property type="entry name" value="NPHP3-like_N"/>
</dbReference>
<dbReference type="PANTHER" id="PTHR24198:SF165">
    <property type="entry name" value="ANKYRIN REPEAT-CONTAINING PROTEIN-RELATED"/>
    <property type="match status" value="1"/>
</dbReference>
<dbReference type="InterPro" id="IPR002110">
    <property type="entry name" value="Ankyrin_rpt"/>
</dbReference>
<feature type="repeat" description="ANK" evidence="3">
    <location>
        <begin position="1174"/>
        <end position="1206"/>
    </location>
</feature>
<evidence type="ECO:0000259" key="5">
    <source>
        <dbReference type="Pfam" id="PF24883"/>
    </source>
</evidence>
<protein>
    <submittedName>
        <fullName evidence="6">Ankyrin repeat domain-containing protein 50</fullName>
    </submittedName>
</protein>
<dbReference type="SUPFAM" id="SSF48403">
    <property type="entry name" value="Ankyrin repeat"/>
    <property type="match status" value="2"/>
</dbReference>
<keyword evidence="1" id="KW-0677">Repeat</keyword>
<dbReference type="Gene3D" id="1.25.40.20">
    <property type="entry name" value="Ankyrin repeat-containing domain"/>
    <property type="match status" value="5"/>
</dbReference>
<feature type="repeat" description="ANK" evidence="3">
    <location>
        <begin position="1472"/>
        <end position="1501"/>
    </location>
</feature>
<dbReference type="Pfam" id="PF12796">
    <property type="entry name" value="Ank_2"/>
    <property type="match status" value="2"/>
</dbReference>
<feature type="repeat" description="ANK" evidence="3">
    <location>
        <begin position="1023"/>
        <end position="1055"/>
    </location>
</feature>
<comment type="caution">
    <text evidence="6">The sequence shown here is derived from an EMBL/GenBank/DDBJ whole genome shotgun (WGS) entry which is preliminary data.</text>
</comment>
<dbReference type="Pfam" id="PF00023">
    <property type="entry name" value="Ank"/>
    <property type="match status" value="2"/>
</dbReference>
<evidence type="ECO:0000313" key="6">
    <source>
        <dbReference type="EMBL" id="KAF3073948.1"/>
    </source>
</evidence>
<reference evidence="6 7" key="1">
    <citation type="submission" date="2018-06" db="EMBL/GenBank/DDBJ databases">
        <title>Genome analysis of cellulolytic fungus Trichoderma lentiforme CFAM-422.</title>
        <authorList>
            <person name="Steindorff A.S."/>
            <person name="Formighieri E.F."/>
            <person name="Midorikawa G.E.O."/>
            <person name="Tamietti M.S."/>
            <person name="Ramos E.Z."/>
            <person name="Silva A.S."/>
            <person name="Bon E.P.S."/>
            <person name="Mendes T.D."/>
            <person name="Damaso M.C.T."/>
            <person name="Favaro L.C.L."/>
        </authorList>
    </citation>
    <scope>NUCLEOTIDE SEQUENCE [LARGE SCALE GENOMIC DNA]</scope>
    <source>
        <strain evidence="6 7">CFAM-422</strain>
    </source>
</reference>
<dbReference type="SMART" id="SM00248">
    <property type="entry name" value="ANK"/>
    <property type="match status" value="14"/>
</dbReference>
<dbReference type="PROSITE" id="PS50088">
    <property type="entry name" value="ANK_REPEAT"/>
    <property type="match status" value="6"/>
</dbReference>
<dbReference type="PROSITE" id="PS50297">
    <property type="entry name" value="ANK_REP_REGION"/>
    <property type="match status" value="4"/>
</dbReference>
<name>A0A9P4XJW2_9HYPO</name>
<dbReference type="SUPFAM" id="SSF52540">
    <property type="entry name" value="P-loop containing nucleoside triphosphate hydrolases"/>
    <property type="match status" value="1"/>
</dbReference>
<dbReference type="Gene3D" id="3.40.50.300">
    <property type="entry name" value="P-loop containing nucleotide triphosphate hydrolases"/>
    <property type="match status" value="1"/>
</dbReference>
<evidence type="ECO:0000256" key="2">
    <source>
        <dbReference type="ARBA" id="ARBA00023043"/>
    </source>
</evidence>
<evidence type="ECO:0000313" key="7">
    <source>
        <dbReference type="Proteomes" id="UP000801864"/>
    </source>
</evidence>
<evidence type="ECO:0000259" key="4">
    <source>
        <dbReference type="Pfam" id="PF17100"/>
    </source>
</evidence>
<dbReference type="EMBL" id="QLNT01000005">
    <property type="protein sequence ID" value="KAF3073948.1"/>
    <property type="molecule type" value="Genomic_DNA"/>
</dbReference>
<feature type="repeat" description="ANK" evidence="3">
    <location>
        <begin position="885"/>
        <end position="917"/>
    </location>
</feature>
<accession>A0A9P4XJW2</accession>
<feature type="domain" description="NWD NACHT-NTPase N-terminal" evidence="4">
    <location>
        <begin position="54"/>
        <end position="268"/>
    </location>
</feature>
<evidence type="ECO:0000256" key="1">
    <source>
        <dbReference type="ARBA" id="ARBA00022737"/>
    </source>
</evidence>
<sequence>MPMIALINSSSSHAIPSPILSNVTSLEPAQSSSSLPRSSVSRSEGNLIHVPIKELWSLAYERLKIEDSTLVEDYERKLQDNASTALILPLGVKENVREQMDVILRKKMDEVTQDAWKLKFGGAEIHMRDLLPPILAIISHANDYITTSLNTNMYASIAWAGLFLRPSTQAASLLKGLESISSLIVQGRMREELYHRRYESRGSIGDFELLHDDYKKVLEALYREILRFQITSYCYYANNGAFRLGLDIVKWNDWDALMDKVREENQVFIQVSEIWRDMQYDEECVTAKGRHEEIMQNWGTTNISISSLQKVIQDANEQKGRQDLLSWLSNADPTLFYNTNRDMHENGTGEWLLQESPEFRAWKDNSGSFLWVHGKALPLTNIAGCGKSVLSSTVIKYLETQWIQCPTVAVAYFYFSFTLSTEHNVNTMLSSLIKQICCCRPDIPEAAQKLGEFKTKGGQPDTERLEEVLLSSVYGFSAVYIIIDGLDECAELGGHRKRLLKSLRSILTNAPDNLHILCTSRNEPDIRAGLSPALSAPTRIELDLLSERNMIDNDIGRYVDSTLSSDEEYKSWPEKVKVQARKVLIEKSDGMFQYVRYQFEALRGLNSMFRVNEALQNLPTGLDETYNRMFQNIHSNFRQEVISLLKWLCFSNETLTLDMLADIFILRPDCDAVLMVEDQLFSSDDVLKYLSGLVITYKVKPNDQRDYIQGKDAFYHDYSYSPGEVKVRLAHFSIKEYLTSDRMREGYMSDFSFTDINAHLWIARSCIAYHKLLSSSHFDDASSKHHWRLRHYASDKWPVHLEKIPYVFWPTAMTENALHALSARSHSLQKMLSAILLVEIRYGSRDVERMLQRPHFYAARRGFFQLTNLLLPQDSGANRYRTQEDLDLALQDAAHGGNKAIVEKLLHEGANVNAKGKPFGTALLAAISRGHLAIVSLLLDKGADIEAEGSGLGDWDEKLTLSTPLQLAGRNGQLATLELLLSRGAKINYTPKTTKCILSWTLGHSECFNYLLQNGADVNIVDRHASALYEAASHGYWDKFDLLLDKGADVNLPGKLGYPLHGLMSLNMLAHKAGPLDHVLERMKRLLDLGADPNASTETSGTPLYRACTNALFIREGYMAQIAQYLIERGADVNTFREKRGNTFQADEGFFRHSAMKLLLENGADISTWAPVWECGSVLHTACYEGDLPLVELLLDHGADVHSRCGVFDSVLQAACGHPWMVPNIQILKLLLDCGVNINAQGGKYGTALQAACFCGAETPNDVTKRVAIVQSLLDHGAEVNLEGGEYGTALQAACATSSGGFDTVRLLLERGADIHFVGGKYGSAWHAAAQNARDNLDNFQLLQLLHEHGAKVNHVLPETYPYATALHAVLSQRWFTEYGRANKWNIDALQATWASEIQLLLDLGADVNLAGGIYGLPLQGACAVEPQVLYDYHAPPAFTNLDSSGHGAMTLLTANNCQSIDVNAQSGMFGTALQAAAYSGQTRSIRMLLERGAQISISGGKYGNALNAAVIRGHWDIVDILLEKCKEQGYQLIENGDEAWLGKIRQEHGEGAVQRWEAFWKVHGKRIV</sequence>
<proteinExistence type="predicted"/>
<dbReference type="PANTHER" id="PTHR24198">
    <property type="entry name" value="ANKYRIN REPEAT AND PROTEIN KINASE DOMAIN-CONTAINING PROTEIN"/>
    <property type="match status" value="1"/>
</dbReference>
<dbReference type="Pfam" id="PF17100">
    <property type="entry name" value="NACHT_N"/>
    <property type="match status" value="1"/>
</dbReference>